<reference evidence="2" key="1">
    <citation type="submission" date="2018-02" db="EMBL/GenBank/DDBJ databases">
        <authorList>
            <person name="Cohen D.B."/>
            <person name="Kent A.D."/>
        </authorList>
    </citation>
    <scope>NUCLEOTIDE SEQUENCE</scope>
</reference>
<sequence>MGGGCPSPKSCWAYPGADPGDVVEGLKLEAATGGGLAERSKERGERCREAKRSKETQKSIPAEICILAETHRNPTKHTETPRNFTRGGMGGVSYRFVYRFFPGLCLFPGLLGYLPAAPTPNPTVSDFPIVNPSPLFGDYSNLATRIVVIPHLLLMPLPLELPPHLGDSGAESVHNQRTVIRFVIDKKYASIALMDNTKLLDLK</sequence>
<protein>
    <submittedName>
        <fullName evidence="2">Uncharacterized protein</fullName>
    </submittedName>
</protein>
<name>A0A2N9GKD2_FAGSY</name>
<feature type="region of interest" description="Disordered" evidence="1">
    <location>
        <begin position="32"/>
        <end position="55"/>
    </location>
</feature>
<proteinExistence type="predicted"/>
<dbReference type="AlphaFoldDB" id="A0A2N9GKD2"/>
<feature type="compositionally biased region" description="Basic and acidic residues" evidence="1">
    <location>
        <begin position="38"/>
        <end position="55"/>
    </location>
</feature>
<accession>A0A2N9GKD2</accession>
<dbReference type="EMBL" id="OIVN01002022">
    <property type="protein sequence ID" value="SPC99908.1"/>
    <property type="molecule type" value="Genomic_DNA"/>
</dbReference>
<gene>
    <name evidence="2" type="ORF">FSB_LOCUS27790</name>
</gene>
<organism evidence="2">
    <name type="scientific">Fagus sylvatica</name>
    <name type="common">Beechnut</name>
    <dbReference type="NCBI Taxonomy" id="28930"/>
    <lineage>
        <taxon>Eukaryota</taxon>
        <taxon>Viridiplantae</taxon>
        <taxon>Streptophyta</taxon>
        <taxon>Embryophyta</taxon>
        <taxon>Tracheophyta</taxon>
        <taxon>Spermatophyta</taxon>
        <taxon>Magnoliopsida</taxon>
        <taxon>eudicotyledons</taxon>
        <taxon>Gunneridae</taxon>
        <taxon>Pentapetalae</taxon>
        <taxon>rosids</taxon>
        <taxon>fabids</taxon>
        <taxon>Fagales</taxon>
        <taxon>Fagaceae</taxon>
        <taxon>Fagus</taxon>
    </lineage>
</organism>
<evidence type="ECO:0000313" key="2">
    <source>
        <dbReference type="EMBL" id="SPC99908.1"/>
    </source>
</evidence>
<evidence type="ECO:0000256" key="1">
    <source>
        <dbReference type="SAM" id="MobiDB-lite"/>
    </source>
</evidence>